<evidence type="ECO:0000256" key="9">
    <source>
        <dbReference type="ARBA" id="ARBA00023224"/>
    </source>
</evidence>
<feature type="transmembrane region" description="Helical" evidence="11">
    <location>
        <begin position="12"/>
        <end position="34"/>
    </location>
</feature>
<evidence type="ECO:0000256" key="8">
    <source>
        <dbReference type="ARBA" id="ARBA00023180"/>
    </source>
</evidence>
<evidence type="ECO:0000256" key="2">
    <source>
        <dbReference type="ARBA" id="ARBA00022475"/>
    </source>
</evidence>
<dbReference type="AlphaFoldDB" id="A0A7J7KSU0"/>
<dbReference type="InterPro" id="IPR017452">
    <property type="entry name" value="GPCR_Rhodpsn_7TM"/>
</dbReference>
<evidence type="ECO:0000313" key="13">
    <source>
        <dbReference type="EMBL" id="KAF6041280.1"/>
    </source>
</evidence>
<organism evidence="13 14">
    <name type="scientific">Bugula neritina</name>
    <name type="common">Brown bryozoan</name>
    <name type="synonym">Sertularia neritina</name>
    <dbReference type="NCBI Taxonomy" id="10212"/>
    <lineage>
        <taxon>Eukaryota</taxon>
        <taxon>Metazoa</taxon>
        <taxon>Spiralia</taxon>
        <taxon>Lophotrochozoa</taxon>
        <taxon>Bryozoa</taxon>
        <taxon>Gymnolaemata</taxon>
        <taxon>Cheilostomatida</taxon>
        <taxon>Flustrina</taxon>
        <taxon>Buguloidea</taxon>
        <taxon>Bugulidae</taxon>
        <taxon>Bugula</taxon>
    </lineage>
</organism>
<dbReference type="PRINTS" id="PR00237">
    <property type="entry name" value="GPCRRHODOPSN"/>
</dbReference>
<dbReference type="GO" id="GO:0005886">
    <property type="term" value="C:plasma membrane"/>
    <property type="evidence" value="ECO:0007669"/>
    <property type="project" value="UniProtKB-SubCell"/>
</dbReference>
<dbReference type="PROSITE" id="PS50262">
    <property type="entry name" value="G_PROTEIN_RECEP_F1_2"/>
    <property type="match status" value="1"/>
</dbReference>
<evidence type="ECO:0000259" key="12">
    <source>
        <dbReference type="PROSITE" id="PS50262"/>
    </source>
</evidence>
<feature type="transmembrane region" description="Helical" evidence="11">
    <location>
        <begin position="46"/>
        <end position="68"/>
    </location>
</feature>
<accession>A0A7J7KSU0</accession>
<gene>
    <name evidence="13" type="ORF">EB796_000442</name>
</gene>
<feature type="domain" description="G-protein coupled receptors family 1 profile" evidence="12">
    <location>
        <begin position="29"/>
        <end position="297"/>
    </location>
</feature>
<comment type="subcellular location">
    <subcellularLocation>
        <location evidence="1">Cell membrane</location>
        <topology evidence="1">Multi-pass membrane protein</topology>
    </subcellularLocation>
</comment>
<dbReference type="CDD" id="cd00637">
    <property type="entry name" value="7tm_classA_rhodopsin-like"/>
    <property type="match status" value="1"/>
</dbReference>
<feature type="transmembrane region" description="Helical" evidence="11">
    <location>
        <begin position="190"/>
        <end position="212"/>
    </location>
</feature>
<feature type="transmembrane region" description="Helical" evidence="11">
    <location>
        <begin position="130"/>
        <end position="153"/>
    </location>
</feature>
<evidence type="ECO:0000256" key="7">
    <source>
        <dbReference type="ARBA" id="ARBA00023170"/>
    </source>
</evidence>
<name>A0A7J7KSU0_BUGNE</name>
<dbReference type="SUPFAM" id="SSF81321">
    <property type="entry name" value="Family A G protein-coupled receptor-like"/>
    <property type="match status" value="1"/>
</dbReference>
<dbReference type="PANTHER" id="PTHR24246">
    <property type="entry name" value="OLFACTORY RECEPTOR AND ADENOSINE RECEPTOR"/>
    <property type="match status" value="1"/>
</dbReference>
<feature type="compositionally biased region" description="Polar residues" evidence="10">
    <location>
        <begin position="392"/>
        <end position="403"/>
    </location>
</feature>
<dbReference type="EMBL" id="VXIV02000063">
    <property type="protein sequence ID" value="KAF6041280.1"/>
    <property type="molecule type" value="Genomic_DNA"/>
</dbReference>
<keyword evidence="2" id="KW-1003">Cell membrane</keyword>
<sequence>MSESQKQDHTSFAAFGTAMSLLTLGALVGNIICFRMTKRLIKSKPSLGLVLNLCMSDIIVAAVSWTAFMVQHIASMINFEINIMIHKLFWAILVGLGTATLFTLTGLSADCFVALRWPLHYKNIATTRSISIYIAGLWLCSIMTGAADFIAALSRTEPGYPYEEAIRESITLTGKHSKISNIFQGSITMLVSNIISFICLVVMIAMYGYIIAKIRQVNSSQTLQKQGKYKNEIQAVQTTLMIFASFLLLWLPTLVVNIISAVKPTFLSHLSFTEASFIGYSADCLLMVHSMVDALIYGIRVRKMLQRQRHNREQQADYSRAYTIKRTNTISEADNRPSELNKNKDALSVSSYNTQDSILDGNKYDDHSSSMTLKIPELVVTTAEQSTTCSYTHTAHSNSISKSSRNHDRKEQTMTLDCLELSTLNNVEDKLPEEEEAELSTIYYLPRSLQETDVSDTQSESNSNTSNREVSNSANYLAVPINMKSLRSSLKREKENGDYAEKEVRFGKTTSTAQITDEICQDNETSNTTCTSKWNKTVFSISNFEQNISYTKENIRTYLNTPENKETLPNGNHHYYFDNEGYSDDEAAIFTSDELVTCKLKNSSIISQSQCDVDSSVPSGRSTDCESSQNETWQCTEL</sequence>
<reference evidence="13" key="1">
    <citation type="submission" date="2020-06" db="EMBL/GenBank/DDBJ databases">
        <title>Draft genome of Bugula neritina, a colonial animal packing powerful symbionts and potential medicines.</title>
        <authorList>
            <person name="Rayko M."/>
        </authorList>
    </citation>
    <scope>NUCLEOTIDE SEQUENCE [LARGE SCALE GENOMIC DNA]</scope>
    <source>
        <strain evidence="13">Kwan_BN1</strain>
    </source>
</reference>
<evidence type="ECO:0000256" key="1">
    <source>
        <dbReference type="ARBA" id="ARBA00004651"/>
    </source>
</evidence>
<evidence type="ECO:0000256" key="3">
    <source>
        <dbReference type="ARBA" id="ARBA00022692"/>
    </source>
</evidence>
<keyword evidence="6 11" id="KW-0472">Membrane</keyword>
<comment type="caution">
    <text evidence="13">The sequence shown here is derived from an EMBL/GenBank/DDBJ whole genome shotgun (WGS) entry which is preliminary data.</text>
</comment>
<evidence type="ECO:0000256" key="5">
    <source>
        <dbReference type="ARBA" id="ARBA00023040"/>
    </source>
</evidence>
<evidence type="ECO:0000256" key="4">
    <source>
        <dbReference type="ARBA" id="ARBA00022989"/>
    </source>
</evidence>
<dbReference type="GO" id="GO:0004930">
    <property type="term" value="F:G protein-coupled receptor activity"/>
    <property type="evidence" value="ECO:0007669"/>
    <property type="project" value="UniProtKB-KW"/>
</dbReference>
<proteinExistence type="predicted"/>
<feature type="transmembrane region" description="Helical" evidence="11">
    <location>
        <begin position="233"/>
        <end position="258"/>
    </location>
</feature>
<dbReference type="Proteomes" id="UP000593567">
    <property type="component" value="Unassembled WGS sequence"/>
</dbReference>
<keyword evidence="9" id="KW-0807">Transducer</keyword>
<keyword evidence="5" id="KW-0297">G-protein coupled receptor</keyword>
<feature type="transmembrane region" description="Helical" evidence="11">
    <location>
        <begin position="278"/>
        <end position="299"/>
    </location>
</feature>
<evidence type="ECO:0000256" key="6">
    <source>
        <dbReference type="ARBA" id="ARBA00023136"/>
    </source>
</evidence>
<keyword evidence="7" id="KW-0675">Receptor</keyword>
<protein>
    <recommendedName>
        <fullName evidence="12">G-protein coupled receptors family 1 profile domain-containing protein</fullName>
    </recommendedName>
</protein>
<feature type="compositionally biased region" description="Polar residues" evidence="10">
    <location>
        <begin position="451"/>
        <end position="475"/>
    </location>
</feature>
<dbReference type="Gene3D" id="1.20.1070.10">
    <property type="entry name" value="Rhodopsin 7-helix transmembrane proteins"/>
    <property type="match status" value="1"/>
</dbReference>
<dbReference type="Pfam" id="PF00001">
    <property type="entry name" value="7tm_1"/>
    <property type="match status" value="1"/>
</dbReference>
<keyword evidence="14" id="KW-1185">Reference proteome</keyword>
<evidence type="ECO:0000256" key="11">
    <source>
        <dbReference type="SAM" id="Phobius"/>
    </source>
</evidence>
<dbReference type="InterPro" id="IPR000276">
    <property type="entry name" value="GPCR_Rhodpsn"/>
</dbReference>
<keyword evidence="4 11" id="KW-1133">Transmembrane helix</keyword>
<keyword evidence="3 11" id="KW-0812">Transmembrane</keyword>
<evidence type="ECO:0000313" key="14">
    <source>
        <dbReference type="Proteomes" id="UP000593567"/>
    </source>
</evidence>
<feature type="region of interest" description="Disordered" evidence="10">
    <location>
        <begin position="451"/>
        <end position="476"/>
    </location>
</feature>
<dbReference type="PANTHER" id="PTHR24246:SF27">
    <property type="entry name" value="ADENOSINE RECEPTOR, ISOFORM A"/>
    <property type="match status" value="1"/>
</dbReference>
<feature type="transmembrane region" description="Helical" evidence="11">
    <location>
        <begin position="88"/>
        <end position="109"/>
    </location>
</feature>
<feature type="region of interest" description="Disordered" evidence="10">
    <location>
        <begin position="392"/>
        <end position="412"/>
    </location>
</feature>
<keyword evidence="8" id="KW-0325">Glycoprotein</keyword>
<evidence type="ECO:0000256" key="10">
    <source>
        <dbReference type="SAM" id="MobiDB-lite"/>
    </source>
</evidence>